<feature type="transmembrane region" description="Helical" evidence="7">
    <location>
        <begin position="387"/>
        <end position="407"/>
    </location>
</feature>
<reference evidence="8 9" key="1">
    <citation type="submission" date="2018-11" db="EMBL/GenBank/DDBJ databases">
        <title>Genome sequencing of Paenibacillus lentus DSM25539(T).</title>
        <authorList>
            <person name="Kook J.-K."/>
            <person name="Park S.-N."/>
            <person name="Lim Y.K."/>
        </authorList>
    </citation>
    <scope>NUCLEOTIDE SEQUENCE [LARGE SCALE GENOMIC DNA]</scope>
    <source>
        <strain evidence="8 9">DSM 25539</strain>
    </source>
</reference>
<sequence length="469" mass="51078">MKNNRSREKDKFGLWILAWPIFIEMFLQFLLGAVDTLMVSRISDDAVAVVGFSNQLFNALTTLFATVASGAGIVIAQKLGSRREEEARTVAVISLKVTAIIGLGLSLLLIAVPGPIARMLQLPEGLMPLAVTYISIVGGGMILTALMAALGTAIRNTGNTKGPMYIAVTMNIIHIIMNYGFIFGELGFPQLGLTGVAISTVTSRLLATIMLLVIFLGAFERRIGIRDISLFDRKLFKEVLVIGWPLGVNSGSWVFSQLVIYSFIATLGSMELAARTYMSTLETFCFLLGFSLALAVQIQIAHLYGAGRTKEAYKAVYRSLGAGLPLVIINTWLLVLFGKKILGLFTQDEGILLICGSLLWLNLALQPAKVLNMTLGNALNAVGDTRYTMFVSLTVMWIVATGLSYVFGISLGWGIAAIYGCMIADEYIRGIFCYIRWRDRKFLRRKEAELQGGLAPEGVLRNPSACAEA</sequence>
<comment type="subcellular location">
    <subcellularLocation>
        <location evidence="1">Cell membrane</location>
        <topology evidence="1">Multi-pass membrane protein</topology>
    </subcellularLocation>
</comment>
<evidence type="ECO:0000256" key="1">
    <source>
        <dbReference type="ARBA" id="ARBA00004651"/>
    </source>
</evidence>
<dbReference type="Proteomes" id="UP000273145">
    <property type="component" value="Chromosome"/>
</dbReference>
<feature type="transmembrane region" description="Helical" evidence="7">
    <location>
        <begin position="350"/>
        <end position="366"/>
    </location>
</feature>
<dbReference type="GO" id="GO:0005886">
    <property type="term" value="C:plasma membrane"/>
    <property type="evidence" value="ECO:0007669"/>
    <property type="project" value="UniProtKB-SubCell"/>
</dbReference>
<keyword evidence="4 7" id="KW-0812">Transmembrane</keyword>
<dbReference type="InterPro" id="IPR048279">
    <property type="entry name" value="MdtK-like"/>
</dbReference>
<feature type="transmembrane region" description="Helical" evidence="7">
    <location>
        <begin position="89"/>
        <end position="110"/>
    </location>
</feature>
<dbReference type="KEGG" id="plen:EIM92_00575"/>
<gene>
    <name evidence="8" type="ORF">EIM92_00575</name>
</gene>
<feature type="transmembrane region" description="Helical" evidence="7">
    <location>
        <begin position="413"/>
        <end position="435"/>
    </location>
</feature>
<feature type="transmembrane region" description="Helical" evidence="7">
    <location>
        <begin position="239"/>
        <end position="264"/>
    </location>
</feature>
<evidence type="ECO:0000256" key="7">
    <source>
        <dbReference type="SAM" id="Phobius"/>
    </source>
</evidence>
<organism evidence="8 9">
    <name type="scientific">Paenibacillus lentus</name>
    <dbReference type="NCBI Taxonomy" id="1338368"/>
    <lineage>
        <taxon>Bacteria</taxon>
        <taxon>Bacillati</taxon>
        <taxon>Bacillota</taxon>
        <taxon>Bacilli</taxon>
        <taxon>Bacillales</taxon>
        <taxon>Paenibacillaceae</taxon>
        <taxon>Paenibacillus</taxon>
    </lineage>
</organism>
<evidence type="ECO:0000313" key="9">
    <source>
        <dbReference type="Proteomes" id="UP000273145"/>
    </source>
</evidence>
<dbReference type="PANTHER" id="PTHR42925">
    <property type="entry name" value="MULTIDRUG AND TOXIN EFFLUX PROTEIN MATE FAMILY"/>
    <property type="match status" value="1"/>
</dbReference>
<dbReference type="Pfam" id="PF01554">
    <property type="entry name" value="MatE"/>
    <property type="match status" value="2"/>
</dbReference>
<dbReference type="GO" id="GO:0042910">
    <property type="term" value="F:xenobiotic transmembrane transporter activity"/>
    <property type="evidence" value="ECO:0007669"/>
    <property type="project" value="InterPro"/>
</dbReference>
<keyword evidence="3" id="KW-1003">Cell membrane</keyword>
<feature type="transmembrane region" description="Helical" evidence="7">
    <location>
        <begin position="12"/>
        <end position="31"/>
    </location>
</feature>
<evidence type="ECO:0000256" key="2">
    <source>
        <dbReference type="ARBA" id="ARBA00022448"/>
    </source>
</evidence>
<dbReference type="EMBL" id="CP034248">
    <property type="protein sequence ID" value="AZK44869.1"/>
    <property type="molecule type" value="Genomic_DNA"/>
</dbReference>
<evidence type="ECO:0000256" key="3">
    <source>
        <dbReference type="ARBA" id="ARBA00022475"/>
    </source>
</evidence>
<feature type="transmembrane region" description="Helical" evidence="7">
    <location>
        <begin position="56"/>
        <end position="77"/>
    </location>
</feature>
<feature type="transmembrane region" description="Helical" evidence="7">
    <location>
        <begin position="130"/>
        <end position="152"/>
    </location>
</feature>
<dbReference type="RefSeq" id="WP_125081006.1">
    <property type="nucleotide sequence ID" value="NZ_CP034248.1"/>
</dbReference>
<dbReference type="InterPro" id="IPR002528">
    <property type="entry name" value="MATE_fam"/>
</dbReference>
<evidence type="ECO:0000256" key="4">
    <source>
        <dbReference type="ARBA" id="ARBA00022692"/>
    </source>
</evidence>
<dbReference type="OrthoDB" id="9806302at2"/>
<dbReference type="CDD" id="cd13134">
    <property type="entry name" value="MATE_like_8"/>
    <property type="match status" value="1"/>
</dbReference>
<dbReference type="GO" id="GO:0015297">
    <property type="term" value="F:antiporter activity"/>
    <property type="evidence" value="ECO:0007669"/>
    <property type="project" value="InterPro"/>
</dbReference>
<proteinExistence type="predicted"/>
<dbReference type="PANTHER" id="PTHR42925:SF1">
    <property type="entry name" value="VIRULENCE FACTOR MVIN"/>
    <property type="match status" value="1"/>
</dbReference>
<evidence type="ECO:0000256" key="5">
    <source>
        <dbReference type="ARBA" id="ARBA00022989"/>
    </source>
</evidence>
<protein>
    <submittedName>
        <fullName evidence="8">MATE family efflux transporter</fullName>
    </submittedName>
</protein>
<keyword evidence="2" id="KW-0813">Transport</keyword>
<feature type="transmembrane region" description="Helical" evidence="7">
    <location>
        <begin position="196"/>
        <end position="219"/>
    </location>
</feature>
<feature type="transmembrane region" description="Helical" evidence="7">
    <location>
        <begin position="316"/>
        <end position="338"/>
    </location>
</feature>
<feature type="transmembrane region" description="Helical" evidence="7">
    <location>
        <begin position="164"/>
        <end position="184"/>
    </location>
</feature>
<feature type="transmembrane region" description="Helical" evidence="7">
    <location>
        <begin position="284"/>
        <end position="304"/>
    </location>
</feature>
<name>A0A3S8RPU5_9BACL</name>
<keyword evidence="9" id="KW-1185">Reference proteome</keyword>
<dbReference type="PIRSF" id="PIRSF006603">
    <property type="entry name" value="DinF"/>
    <property type="match status" value="1"/>
</dbReference>
<accession>A0A3S8RPU5</accession>
<dbReference type="NCBIfam" id="TIGR00797">
    <property type="entry name" value="matE"/>
    <property type="match status" value="1"/>
</dbReference>
<evidence type="ECO:0000313" key="8">
    <source>
        <dbReference type="EMBL" id="AZK44869.1"/>
    </source>
</evidence>
<dbReference type="AlphaFoldDB" id="A0A3S8RPU5"/>
<keyword evidence="5 7" id="KW-1133">Transmembrane helix</keyword>
<keyword evidence="6 7" id="KW-0472">Membrane</keyword>
<evidence type="ECO:0000256" key="6">
    <source>
        <dbReference type="ARBA" id="ARBA00023136"/>
    </source>
</evidence>
<dbReference type="InterPro" id="IPR047135">
    <property type="entry name" value="YsiQ"/>
</dbReference>